<keyword evidence="1" id="KW-0732">Signal</keyword>
<sequence length="244" mass="27777">MSKSLVCILMPYFLLMTKSIAIAAPLDFNFFQKETLVAKHTAIIETPPSKITTGSVLWLKSKLNLAKTDKISARIFTLLPDEDEPGFINYHSDRSCKAYISKLIPLVRDQRDNTRLKVASINEKWIFPTIAHDSLYGRYLIVLEKSNNQQSLIRLKTEEDGTNKNYFSSGFIIDVEPDASINMKIIEEIDSKRPTINNLVAMPENKDSPCYKATYTADANQDENYSSIKLTECIVDSEFEYQVN</sequence>
<organism evidence="2 3">
    <name type="scientific">Methylophilus aquaticus</name>
    <dbReference type="NCBI Taxonomy" id="1971610"/>
    <lineage>
        <taxon>Bacteria</taxon>
        <taxon>Pseudomonadati</taxon>
        <taxon>Pseudomonadota</taxon>
        <taxon>Betaproteobacteria</taxon>
        <taxon>Nitrosomonadales</taxon>
        <taxon>Methylophilaceae</taxon>
        <taxon>Methylophilus</taxon>
    </lineage>
</organism>
<dbReference type="Proteomes" id="UP001225906">
    <property type="component" value="Unassembled WGS sequence"/>
</dbReference>
<reference evidence="3" key="1">
    <citation type="journal article" date="2019" name="Int. J. Syst. Evol. Microbiol.">
        <title>The Global Catalogue of Microorganisms (GCM) 10K type strain sequencing project: providing services to taxonomists for standard genome sequencing and annotation.</title>
        <authorList>
            <consortium name="The Broad Institute Genomics Platform"/>
            <consortium name="The Broad Institute Genome Sequencing Center for Infectious Disease"/>
            <person name="Wu L."/>
            <person name="Ma J."/>
        </authorList>
    </citation>
    <scope>NUCLEOTIDE SEQUENCE [LARGE SCALE GENOMIC DNA]</scope>
    <source>
        <strain evidence="3">VKM B-3159</strain>
    </source>
</reference>
<dbReference type="EMBL" id="JAVCAP010000018">
    <property type="protein sequence ID" value="MDP8567967.1"/>
    <property type="molecule type" value="Genomic_DNA"/>
</dbReference>
<evidence type="ECO:0000313" key="2">
    <source>
        <dbReference type="EMBL" id="MDP8567967.1"/>
    </source>
</evidence>
<evidence type="ECO:0000313" key="3">
    <source>
        <dbReference type="Proteomes" id="UP001225906"/>
    </source>
</evidence>
<name>A0ABT9JTT4_9PROT</name>
<comment type="caution">
    <text evidence="2">The sequence shown here is derived from an EMBL/GenBank/DDBJ whole genome shotgun (WGS) entry which is preliminary data.</text>
</comment>
<gene>
    <name evidence="2" type="ORF">Q9291_08915</name>
</gene>
<protein>
    <submittedName>
        <fullName evidence="2">Uncharacterized protein</fullName>
    </submittedName>
</protein>
<feature type="chain" id="PRO_5047335635" evidence="1">
    <location>
        <begin position="24"/>
        <end position="244"/>
    </location>
</feature>
<evidence type="ECO:0000256" key="1">
    <source>
        <dbReference type="SAM" id="SignalP"/>
    </source>
</evidence>
<keyword evidence="3" id="KW-1185">Reference proteome</keyword>
<accession>A0ABT9JTT4</accession>
<feature type="signal peptide" evidence="1">
    <location>
        <begin position="1"/>
        <end position="23"/>
    </location>
</feature>
<dbReference type="RefSeq" id="WP_306389691.1">
    <property type="nucleotide sequence ID" value="NZ_JAVCAP010000018.1"/>
</dbReference>
<proteinExistence type="predicted"/>